<accession>A0A9N9KJF9</accession>
<feature type="non-terminal residue" evidence="1">
    <location>
        <position position="1"/>
    </location>
</feature>
<proteinExistence type="predicted"/>
<dbReference type="EMBL" id="CAJVQA010064519">
    <property type="protein sequence ID" value="CAG8830671.1"/>
    <property type="molecule type" value="Genomic_DNA"/>
</dbReference>
<protein>
    <submittedName>
        <fullName evidence="1">4729_t:CDS:1</fullName>
    </submittedName>
</protein>
<evidence type="ECO:0000313" key="2">
    <source>
        <dbReference type="Proteomes" id="UP000789759"/>
    </source>
</evidence>
<dbReference type="SUPFAM" id="SSF47769">
    <property type="entry name" value="SAM/Pointed domain"/>
    <property type="match status" value="1"/>
</dbReference>
<evidence type="ECO:0000313" key="1">
    <source>
        <dbReference type="EMBL" id="CAG8830671.1"/>
    </source>
</evidence>
<dbReference type="OrthoDB" id="2330546at2759"/>
<feature type="non-terminal residue" evidence="1">
    <location>
        <position position="103"/>
    </location>
</feature>
<organism evidence="1 2">
    <name type="scientific">Cetraspora pellucida</name>
    <dbReference type="NCBI Taxonomy" id="1433469"/>
    <lineage>
        <taxon>Eukaryota</taxon>
        <taxon>Fungi</taxon>
        <taxon>Fungi incertae sedis</taxon>
        <taxon>Mucoromycota</taxon>
        <taxon>Glomeromycotina</taxon>
        <taxon>Glomeromycetes</taxon>
        <taxon>Diversisporales</taxon>
        <taxon>Gigasporaceae</taxon>
        <taxon>Cetraspora</taxon>
    </lineage>
</organism>
<comment type="caution">
    <text evidence="1">The sequence shown here is derived from an EMBL/GenBank/DDBJ whole genome shotgun (WGS) entry which is preliminary data.</text>
</comment>
<dbReference type="Proteomes" id="UP000789759">
    <property type="component" value="Unassembled WGS sequence"/>
</dbReference>
<reference evidence="1" key="1">
    <citation type="submission" date="2021-06" db="EMBL/GenBank/DDBJ databases">
        <authorList>
            <person name="Kallberg Y."/>
            <person name="Tangrot J."/>
            <person name="Rosling A."/>
        </authorList>
    </citation>
    <scope>NUCLEOTIDE SEQUENCE</scope>
    <source>
        <strain evidence="1">FL966</strain>
    </source>
</reference>
<name>A0A9N9KJF9_9GLOM</name>
<dbReference type="Gene3D" id="1.10.150.50">
    <property type="entry name" value="Transcription Factor, Ets-1"/>
    <property type="match status" value="1"/>
</dbReference>
<sequence>GECTTISVTFVQQIIMFKNISLPSVEEVQEEWKRPNVINFLKKNQVELDLDDVHIQILRDNHVSGPAFLELTLEELLASPYELPGGPAKVIAKLINTIKGEGQ</sequence>
<dbReference type="InterPro" id="IPR013761">
    <property type="entry name" value="SAM/pointed_sf"/>
</dbReference>
<gene>
    <name evidence="1" type="ORF">CPELLU_LOCUS20635</name>
</gene>
<keyword evidence="2" id="KW-1185">Reference proteome</keyword>
<dbReference type="AlphaFoldDB" id="A0A9N9KJF9"/>